<accession>A0A8J3QH48</accession>
<evidence type="ECO:0000259" key="5">
    <source>
        <dbReference type="PROSITE" id="PS50977"/>
    </source>
</evidence>
<dbReference type="PRINTS" id="PR00455">
    <property type="entry name" value="HTHTETR"/>
</dbReference>
<dbReference type="PROSITE" id="PS50977">
    <property type="entry name" value="HTH_TETR_2"/>
    <property type="match status" value="1"/>
</dbReference>
<sequence length="211" mass="22665">MTIAARTDETIRRDLIGAMAGCVAEKGYAATTIADIVAMAHVSKRTFYEHFTGKEDCLLAVYQHVCGWLMKVIRGAGTADQRWPERISGGAAAFLSALDSMPEFSRALLVEMQGAGERAFRMRQETLRGFAGTLVELVAAARPANPEIGQLTLPQALAIVGGINELLTQTLEGYGVPQPEDRPFSALHGDVVRLISAVLTYRPVADGSASM</sequence>
<dbReference type="PANTHER" id="PTHR30055">
    <property type="entry name" value="HTH-TYPE TRANSCRIPTIONAL REGULATOR RUTR"/>
    <property type="match status" value="1"/>
</dbReference>
<keyword evidence="2 4" id="KW-0238">DNA-binding</keyword>
<dbReference type="SUPFAM" id="SSF46689">
    <property type="entry name" value="Homeodomain-like"/>
    <property type="match status" value="1"/>
</dbReference>
<keyword evidence="7" id="KW-1185">Reference proteome</keyword>
<dbReference type="EMBL" id="BONY01000106">
    <property type="protein sequence ID" value="GIH10773.1"/>
    <property type="molecule type" value="Genomic_DNA"/>
</dbReference>
<dbReference type="GO" id="GO:0003700">
    <property type="term" value="F:DNA-binding transcription factor activity"/>
    <property type="evidence" value="ECO:0007669"/>
    <property type="project" value="TreeGrafter"/>
</dbReference>
<dbReference type="PANTHER" id="PTHR30055:SF234">
    <property type="entry name" value="HTH-TYPE TRANSCRIPTIONAL REGULATOR BETI"/>
    <property type="match status" value="1"/>
</dbReference>
<comment type="caution">
    <text evidence="6">The sequence shown here is derived from an EMBL/GenBank/DDBJ whole genome shotgun (WGS) entry which is preliminary data.</text>
</comment>
<dbReference type="InterPro" id="IPR023772">
    <property type="entry name" value="DNA-bd_HTH_TetR-type_CS"/>
</dbReference>
<dbReference type="AlphaFoldDB" id="A0A8J3QH48"/>
<dbReference type="Proteomes" id="UP000612899">
    <property type="component" value="Unassembled WGS sequence"/>
</dbReference>
<evidence type="ECO:0000256" key="1">
    <source>
        <dbReference type="ARBA" id="ARBA00023015"/>
    </source>
</evidence>
<feature type="domain" description="HTH tetR-type" evidence="5">
    <location>
        <begin position="9"/>
        <end position="69"/>
    </location>
</feature>
<dbReference type="InterPro" id="IPR050109">
    <property type="entry name" value="HTH-type_TetR-like_transc_reg"/>
</dbReference>
<reference evidence="6" key="1">
    <citation type="submission" date="2021-01" db="EMBL/GenBank/DDBJ databases">
        <title>Whole genome shotgun sequence of Rhizocola hellebori NBRC 109834.</title>
        <authorList>
            <person name="Komaki H."/>
            <person name="Tamura T."/>
        </authorList>
    </citation>
    <scope>NUCLEOTIDE SEQUENCE</scope>
    <source>
        <strain evidence="6">NBRC 109834</strain>
    </source>
</reference>
<keyword evidence="3" id="KW-0804">Transcription</keyword>
<dbReference type="RefSeq" id="WP_203914493.1">
    <property type="nucleotide sequence ID" value="NZ_BONY01000106.1"/>
</dbReference>
<name>A0A8J3QH48_9ACTN</name>
<organism evidence="6 7">
    <name type="scientific">Rhizocola hellebori</name>
    <dbReference type="NCBI Taxonomy" id="1392758"/>
    <lineage>
        <taxon>Bacteria</taxon>
        <taxon>Bacillati</taxon>
        <taxon>Actinomycetota</taxon>
        <taxon>Actinomycetes</taxon>
        <taxon>Micromonosporales</taxon>
        <taxon>Micromonosporaceae</taxon>
        <taxon>Rhizocola</taxon>
    </lineage>
</organism>
<proteinExistence type="predicted"/>
<evidence type="ECO:0000256" key="4">
    <source>
        <dbReference type="PROSITE-ProRule" id="PRU00335"/>
    </source>
</evidence>
<evidence type="ECO:0000256" key="3">
    <source>
        <dbReference type="ARBA" id="ARBA00023163"/>
    </source>
</evidence>
<evidence type="ECO:0000256" key="2">
    <source>
        <dbReference type="ARBA" id="ARBA00023125"/>
    </source>
</evidence>
<dbReference type="PROSITE" id="PS01081">
    <property type="entry name" value="HTH_TETR_1"/>
    <property type="match status" value="1"/>
</dbReference>
<evidence type="ECO:0000313" key="7">
    <source>
        <dbReference type="Proteomes" id="UP000612899"/>
    </source>
</evidence>
<dbReference type="InterPro" id="IPR009057">
    <property type="entry name" value="Homeodomain-like_sf"/>
</dbReference>
<keyword evidence="1" id="KW-0805">Transcription regulation</keyword>
<gene>
    <name evidence="6" type="ORF">Rhe02_88400</name>
</gene>
<protein>
    <submittedName>
        <fullName evidence="6">TetR family transcriptional regulator</fullName>
    </submittedName>
</protein>
<dbReference type="GO" id="GO:0000976">
    <property type="term" value="F:transcription cis-regulatory region binding"/>
    <property type="evidence" value="ECO:0007669"/>
    <property type="project" value="TreeGrafter"/>
</dbReference>
<feature type="DNA-binding region" description="H-T-H motif" evidence="4">
    <location>
        <begin position="32"/>
        <end position="51"/>
    </location>
</feature>
<evidence type="ECO:0000313" key="6">
    <source>
        <dbReference type="EMBL" id="GIH10773.1"/>
    </source>
</evidence>
<dbReference type="Pfam" id="PF00440">
    <property type="entry name" value="TetR_N"/>
    <property type="match status" value="1"/>
</dbReference>
<dbReference type="InterPro" id="IPR001647">
    <property type="entry name" value="HTH_TetR"/>
</dbReference>
<dbReference type="Gene3D" id="1.10.357.10">
    <property type="entry name" value="Tetracycline Repressor, domain 2"/>
    <property type="match status" value="1"/>
</dbReference>